<accession>A0ACB9K504</accession>
<keyword evidence="2" id="KW-1185">Reference proteome</keyword>
<evidence type="ECO:0000313" key="1">
    <source>
        <dbReference type="EMBL" id="KAI3827416.1"/>
    </source>
</evidence>
<gene>
    <name evidence="1" type="ORF">L1987_01489</name>
</gene>
<sequence>MNKLELVFIPLAGSPSHLTASIQFAKRLLHQHESLSITVLIILPTPQTDLDPYTKSIASSNDQIKFTIIPPSITNHFSQSSLSSMSIEMLANLFFESYKSQVEEAVMELVSNDSTQLVGFVLDMFSSCMIDVANKFKVPSYIFLPTNTVFLGFLLHLPTRDKQVGVHFHPSDPYSVIPSCENLVPVNVLPGAVFDKKGGGYESFLYIGNRFKECKGVIVNSFVELEPYAINSIVTAPNVYPVGPLLDLKNHNESTGSIEIRGWLDNQPPKSVLFLCFGTMGCFNKLQLAQIAIALETSGHRFLWSVRKPLPKDTYGVPSDYTNMEEVLPDGFLERVKERGMVCGWVPQVEVLAHGAVKGFVSHCGWNSILESLWFNVPIATWPLDAEQQLNAFLLVKELELAVELSLSYRSSGSELVMADQIERAVDSLMDDANPVRERVKDISEKGRNAVINGGSSFATLEKLVQDMLQNIIV</sequence>
<organism evidence="1 2">
    <name type="scientific">Smallanthus sonchifolius</name>
    <dbReference type="NCBI Taxonomy" id="185202"/>
    <lineage>
        <taxon>Eukaryota</taxon>
        <taxon>Viridiplantae</taxon>
        <taxon>Streptophyta</taxon>
        <taxon>Embryophyta</taxon>
        <taxon>Tracheophyta</taxon>
        <taxon>Spermatophyta</taxon>
        <taxon>Magnoliopsida</taxon>
        <taxon>eudicotyledons</taxon>
        <taxon>Gunneridae</taxon>
        <taxon>Pentapetalae</taxon>
        <taxon>asterids</taxon>
        <taxon>campanulids</taxon>
        <taxon>Asterales</taxon>
        <taxon>Asteraceae</taxon>
        <taxon>Asteroideae</taxon>
        <taxon>Heliantheae alliance</taxon>
        <taxon>Millerieae</taxon>
        <taxon>Smallanthus</taxon>
    </lineage>
</organism>
<evidence type="ECO:0000313" key="2">
    <source>
        <dbReference type="Proteomes" id="UP001056120"/>
    </source>
</evidence>
<comment type="caution">
    <text evidence="1">The sequence shown here is derived from an EMBL/GenBank/DDBJ whole genome shotgun (WGS) entry which is preliminary data.</text>
</comment>
<reference evidence="2" key="1">
    <citation type="journal article" date="2022" name="Mol. Ecol. Resour.">
        <title>The genomes of chicory, endive, great burdock and yacon provide insights into Asteraceae palaeo-polyploidization history and plant inulin production.</title>
        <authorList>
            <person name="Fan W."/>
            <person name="Wang S."/>
            <person name="Wang H."/>
            <person name="Wang A."/>
            <person name="Jiang F."/>
            <person name="Liu H."/>
            <person name="Zhao H."/>
            <person name="Xu D."/>
            <person name="Zhang Y."/>
        </authorList>
    </citation>
    <scope>NUCLEOTIDE SEQUENCE [LARGE SCALE GENOMIC DNA]</scope>
    <source>
        <strain evidence="2">cv. Yunnan</strain>
    </source>
</reference>
<name>A0ACB9K504_9ASTR</name>
<reference evidence="1 2" key="2">
    <citation type="journal article" date="2022" name="Mol. Ecol. Resour.">
        <title>The genomes of chicory, endive, great burdock and yacon provide insights into Asteraceae paleo-polyploidization history and plant inulin production.</title>
        <authorList>
            <person name="Fan W."/>
            <person name="Wang S."/>
            <person name="Wang H."/>
            <person name="Wang A."/>
            <person name="Jiang F."/>
            <person name="Liu H."/>
            <person name="Zhao H."/>
            <person name="Xu D."/>
            <person name="Zhang Y."/>
        </authorList>
    </citation>
    <scope>NUCLEOTIDE SEQUENCE [LARGE SCALE GENOMIC DNA]</scope>
    <source>
        <strain evidence="2">cv. Yunnan</strain>
        <tissue evidence="1">Leaves</tissue>
    </source>
</reference>
<protein>
    <submittedName>
        <fullName evidence="1">Uncharacterized protein</fullName>
    </submittedName>
</protein>
<proteinExistence type="predicted"/>
<dbReference type="EMBL" id="CM042018">
    <property type="protein sequence ID" value="KAI3827416.1"/>
    <property type="molecule type" value="Genomic_DNA"/>
</dbReference>
<dbReference type="Proteomes" id="UP001056120">
    <property type="component" value="Linkage Group LG01"/>
</dbReference>